<dbReference type="InterPro" id="IPR045394">
    <property type="entry name" value="Abhydrolase_dom"/>
</dbReference>
<keyword evidence="4" id="KW-1185">Reference proteome</keyword>
<reference evidence="2" key="1">
    <citation type="submission" date="2021-02" db="EMBL/GenBank/DDBJ databases">
        <authorList>
            <person name="Nowell W R."/>
        </authorList>
    </citation>
    <scope>NUCLEOTIDE SEQUENCE</scope>
</reference>
<dbReference type="Proteomes" id="UP000663877">
    <property type="component" value="Unassembled WGS sequence"/>
</dbReference>
<dbReference type="OrthoDB" id="10042525at2759"/>
<protein>
    <recommendedName>
        <fullName evidence="1">Alpha/beta hydrolase domain-containing protein</fullName>
    </recommendedName>
</protein>
<dbReference type="Pfam" id="PF20091">
    <property type="entry name" value="Abhydrolase_10"/>
    <property type="match status" value="1"/>
</dbReference>
<proteinExistence type="predicted"/>
<gene>
    <name evidence="2" type="ORF">BJG266_LOCUS27409</name>
    <name evidence="3" type="ORF">QVE165_LOCUS42800</name>
</gene>
<dbReference type="EMBL" id="CAJNOM010000536">
    <property type="protein sequence ID" value="CAF1489806.1"/>
    <property type="molecule type" value="Genomic_DNA"/>
</dbReference>
<dbReference type="Proteomes" id="UP000663832">
    <property type="component" value="Unassembled WGS sequence"/>
</dbReference>
<dbReference type="AlphaFoldDB" id="A0A814WUH0"/>
<dbReference type="EMBL" id="CAJNOI010000252">
    <property type="protein sequence ID" value="CAF1210445.1"/>
    <property type="molecule type" value="Genomic_DNA"/>
</dbReference>
<organism evidence="2 5">
    <name type="scientific">Adineta steineri</name>
    <dbReference type="NCBI Taxonomy" id="433720"/>
    <lineage>
        <taxon>Eukaryota</taxon>
        <taxon>Metazoa</taxon>
        <taxon>Spiralia</taxon>
        <taxon>Gnathifera</taxon>
        <taxon>Rotifera</taxon>
        <taxon>Eurotatoria</taxon>
        <taxon>Bdelloidea</taxon>
        <taxon>Adinetida</taxon>
        <taxon>Adinetidae</taxon>
        <taxon>Adineta</taxon>
    </lineage>
</organism>
<feature type="domain" description="Alpha/beta hydrolase" evidence="1">
    <location>
        <begin position="410"/>
        <end position="821"/>
    </location>
</feature>
<comment type="caution">
    <text evidence="2">The sequence shown here is derived from an EMBL/GenBank/DDBJ whole genome shotgun (WGS) entry which is preliminary data.</text>
</comment>
<evidence type="ECO:0000313" key="5">
    <source>
        <dbReference type="Proteomes" id="UP000663877"/>
    </source>
</evidence>
<accession>A0A814WUH0</accession>
<evidence type="ECO:0000313" key="3">
    <source>
        <dbReference type="EMBL" id="CAF1489806.1"/>
    </source>
</evidence>
<evidence type="ECO:0000259" key="1">
    <source>
        <dbReference type="Pfam" id="PF20091"/>
    </source>
</evidence>
<evidence type="ECO:0000313" key="2">
    <source>
        <dbReference type="EMBL" id="CAF1210445.1"/>
    </source>
</evidence>
<sequence length="841" mass="93132">MMINDSQEKEMFQLKSYTRHSKGPKNIGYMNIYIRKPTRNGSRQPFKRFRFPTACYKRHHFRKFDSLVNIMPWSNIYFDRRSQQTIIYSLKGGVCILPPLINVHNRLFSVAELIASGYASLTRTGVRPIRRINVTYYFQSRQLTGPNVPQINDLTGVFDSGVRTGYGSFPLLKQPETQTDRLPAVTKSTSAKPVSTGITRIVINPSTNTIAPSENPTFEGMTFGTVGAYEKLRGIAYGQLDPYDKHNSIITDLKLAPRNKVGMVEYSMDFYILKPIDLTNGNHKLFFEVNNRGTKLFGQFDQSSGGNNPTNASDAGQAFLMNQGYTIAWCGWDPSVSPTGNPDLLRIYLPNATNPDGCSITGPGYEYIVFDNPTTTSYITSYSTNSTDTTKANDNTISLLPLNTTFKQSSIYELVYTAKDPYVAGIGFAATRDFVSFLRSSRVDNPLAGDITRALSWSLSQPARYMNDFIWLGFNENLEREQVFDGVFNWIGAGNGIGLNYRFAQSGRTERNRQNHLYPEAPFPFSYTTLTDFGTHKTDGRNIQCSKTNTCPKIMNVISSNEYWVKAGSLVHSDLAGNDITDPSNVRNYLISGTQHGFASSANSPRTCQQFGNVVDANPALRALYIALDQWIDGSEPPASMVPRHADRTAVFSNITNNSPLGIGVVSQTLLNWPTISNVLYTGLVTVRDRFDFGPDFSKGIISITPPKSIGVYYPSFVSKLDIDGNELAGIRLPPVTVPVATHTGWNLRSAAYGGNYGCEAAGSTVPFALDKTTRNAKGDSRLSLTERYSTRSQYEAAVAAAANALASKRLLLPADVQAYITASKQPIQVINNPTYGNYTW</sequence>
<evidence type="ECO:0000313" key="4">
    <source>
        <dbReference type="Proteomes" id="UP000663832"/>
    </source>
</evidence>
<name>A0A814WUH0_9BILA</name>